<keyword evidence="1 5" id="KW-0808">Transferase</keyword>
<dbReference type="InterPro" id="IPR027483">
    <property type="entry name" value="PInositol-4-P-4/5-kinase_C_sf"/>
</dbReference>
<dbReference type="GO" id="GO:0005886">
    <property type="term" value="C:plasma membrane"/>
    <property type="evidence" value="ECO:0007669"/>
    <property type="project" value="TreeGrafter"/>
</dbReference>
<keyword evidence="5" id="KW-0547">Nucleotide-binding</keyword>
<dbReference type="PANTHER" id="PTHR23086:SF22">
    <property type="entry name" value="PHOSPHATIDYLINOSITOL 5-PHOSPHATE 4-KINASE TYPE-2 BETA"/>
    <property type="match status" value="1"/>
</dbReference>
<dbReference type="FunFam" id="3.30.810.10:FF:000004">
    <property type="entry name" value="Phosphatidylinositol 5-phosphate 4-kinase type-2 beta"/>
    <property type="match status" value="1"/>
</dbReference>
<evidence type="ECO:0000259" key="6">
    <source>
        <dbReference type="PROSITE" id="PS51455"/>
    </source>
</evidence>
<dbReference type="PROSITE" id="PS51455">
    <property type="entry name" value="PIPK"/>
    <property type="match status" value="1"/>
</dbReference>
<evidence type="ECO:0000313" key="7">
    <source>
        <dbReference type="EMBL" id="KAH0501140.1"/>
    </source>
</evidence>
<keyword evidence="2 5" id="KW-0418">Kinase</keyword>
<dbReference type="Gene3D" id="3.30.800.10">
    <property type="entry name" value="Phosphatidylinositol Phosphate Kinase II Beta"/>
    <property type="match status" value="1"/>
</dbReference>
<evidence type="ECO:0000256" key="2">
    <source>
        <dbReference type="ARBA" id="ARBA00022777"/>
    </source>
</evidence>
<evidence type="ECO:0000256" key="1">
    <source>
        <dbReference type="ARBA" id="ARBA00022679"/>
    </source>
</evidence>
<evidence type="ECO:0000256" key="3">
    <source>
        <dbReference type="ARBA" id="ARBA00022840"/>
    </source>
</evidence>
<gene>
    <name evidence="7" type="ORF">LTLLF_198165</name>
</gene>
<dbReference type="Gene3D" id="3.30.810.10">
    <property type="entry name" value="2-Layer Sandwich"/>
    <property type="match status" value="2"/>
</dbReference>
<proteinExistence type="predicted"/>
<dbReference type="PANTHER" id="PTHR23086">
    <property type="entry name" value="PHOSPHATIDYLINOSITOL-4-PHOSPHATE 5-KINASE"/>
    <property type="match status" value="1"/>
</dbReference>
<comment type="caution">
    <text evidence="7">The sequence shown here is derived from an EMBL/GenBank/DDBJ whole genome shotgun (WGS) entry which is preliminary data.</text>
</comment>
<reference evidence="7" key="1">
    <citation type="submission" date="2020-03" db="EMBL/GenBank/DDBJ databases">
        <title>Studies in the Genomics of Life Span.</title>
        <authorList>
            <person name="Glass D."/>
        </authorList>
    </citation>
    <scope>NUCLEOTIDE SEQUENCE</scope>
    <source>
        <strain evidence="7">LTLLF</strain>
        <tissue evidence="7">Muscle</tissue>
    </source>
</reference>
<dbReference type="GO" id="GO:0005524">
    <property type="term" value="F:ATP binding"/>
    <property type="evidence" value="ECO:0007669"/>
    <property type="project" value="UniProtKB-UniRule"/>
</dbReference>
<accession>A0A8J6FYN5</accession>
<dbReference type="GO" id="GO:0016308">
    <property type="term" value="F:1-phosphatidylinositol-4-phosphate 5-kinase activity"/>
    <property type="evidence" value="ECO:0007669"/>
    <property type="project" value="TreeGrafter"/>
</dbReference>
<protein>
    <submittedName>
        <fullName evidence="7">Phosphatidylinositol 5-phosphate 4-kinase type-2 beta</fullName>
    </submittedName>
</protein>
<dbReference type="CDD" id="cd17310">
    <property type="entry name" value="PIPKc_PIP5K2B"/>
    <property type="match status" value="1"/>
</dbReference>
<dbReference type="SMART" id="SM00330">
    <property type="entry name" value="PIPKc"/>
    <property type="match status" value="1"/>
</dbReference>
<sequence>MSSNCTSTTAVAVAPLSASKTKTKKKHFVCQKVKLFRASEPILSVLMWGVNHTVTSFPMRAPTPQGLATLAPRVTPATPPPSHLHARPPVHAVRPGVHSAFDTRGLVSPCYTINELSNVPVPVMLMPDDFKAYSKIKVDNHLFNKENLPSRFKFKEYCPMVFRNLRERFGIDDQDYQNSVTRSAPINSDSQGRCGTRFLTTYDRRFVIKTVSSEDVAEMHNILKKYHQFIVECHGNTLLPQFLGMYRLTVDGVETYMVVTRNVFSHRLTVHRKYDLKGSTVAREASDKEKAKDLPTFKDNDFLNEGQKLHVGEESKKNFLEKLRRDVEFLAQLKIMDYSLLVGIHDVDRAEQEEMEVEERAEDEECENDGVGVGGSLLCSYGTPPDSPGNLLSFPRFFGPGEFDPSVDVYAMKSHESAPKKEVYFMAIIDILTPYDAKKKAAHAAKTVKHGAGAEISTVNPEQYSKRFNEFMSNILT</sequence>
<name>A0A8J6FYN5_MICOH</name>
<dbReference type="Proteomes" id="UP000710432">
    <property type="component" value="Unassembled WGS sequence"/>
</dbReference>
<evidence type="ECO:0000313" key="8">
    <source>
        <dbReference type="Proteomes" id="UP000710432"/>
    </source>
</evidence>
<dbReference type="SUPFAM" id="SSF56104">
    <property type="entry name" value="SAICAR synthase-like"/>
    <property type="match status" value="1"/>
</dbReference>
<dbReference type="EMBL" id="JAATJU010026900">
    <property type="protein sequence ID" value="KAH0501140.1"/>
    <property type="molecule type" value="Genomic_DNA"/>
</dbReference>
<dbReference type="GO" id="GO:0016309">
    <property type="term" value="F:1-phosphatidylinositol-5-phosphate 4-kinase activity"/>
    <property type="evidence" value="ECO:0007669"/>
    <property type="project" value="TreeGrafter"/>
</dbReference>
<feature type="domain" description="PIPK" evidence="6">
    <location>
        <begin position="96"/>
        <end position="476"/>
    </location>
</feature>
<evidence type="ECO:0000256" key="4">
    <source>
        <dbReference type="ARBA" id="ARBA00023098"/>
    </source>
</evidence>
<keyword evidence="3 5" id="KW-0067">ATP-binding</keyword>
<keyword evidence="4" id="KW-0443">Lipid metabolism</keyword>
<dbReference type="FunFam" id="3.30.810.10:FF:000003">
    <property type="entry name" value="Phosphatidylinositol 5-phosphate 4-kinase type-2 beta"/>
    <property type="match status" value="1"/>
</dbReference>
<dbReference type="GO" id="GO:0046854">
    <property type="term" value="P:phosphatidylinositol phosphate biosynthetic process"/>
    <property type="evidence" value="ECO:0007669"/>
    <property type="project" value="TreeGrafter"/>
</dbReference>
<dbReference type="Pfam" id="PF01504">
    <property type="entry name" value="PIP5K"/>
    <property type="match status" value="1"/>
</dbReference>
<dbReference type="InterPro" id="IPR027484">
    <property type="entry name" value="PInositol-4-P-5-kinase_N"/>
</dbReference>
<dbReference type="InterPro" id="IPR002498">
    <property type="entry name" value="PInositol-4-P-4/5-kinase_core"/>
</dbReference>
<dbReference type="InterPro" id="IPR023610">
    <property type="entry name" value="PInositol-4/5-P-5/4-kinase"/>
</dbReference>
<evidence type="ECO:0000256" key="5">
    <source>
        <dbReference type="PROSITE-ProRule" id="PRU00781"/>
    </source>
</evidence>
<dbReference type="AlphaFoldDB" id="A0A8J6FYN5"/>
<organism evidence="7 8">
    <name type="scientific">Microtus ochrogaster</name>
    <name type="common">Prairie vole</name>
    <dbReference type="NCBI Taxonomy" id="79684"/>
    <lineage>
        <taxon>Eukaryota</taxon>
        <taxon>Metazoa</taxon>
        <taxon>Chordata</taxon>
        <taxon>Craniata</taxon>
        <taxon>Vertebrata</taxon>
        <taxon>Euteleostomi</taxon>
        <taxon>Mammalia</taxon>
        <taxon>Eutheria</taxon>
        <taxon>Euarchontoglires</taxon>
        <taxon>Glires</taxon>
        <taxon>Rodentia</taxon>
        <taxon>Myomorpha</taxon>
        <taxon>Muroidea</taxon>
        <taxon>Cricetidae</taxon>
        <taxon>Arvicolinae</taxon>
        <taxon>Microtus</taxon>
    </lineage>
</organism>